<name>A0A0C1FIS4_9SPHI</name>
<keyword evidence="3" id="KW-1185">Reference proteome</keyword>
<evidence type="ECO:0000313" key="2">
    <source>
        <dbReference type="EMBL" id="KIA91683.1"/>
    </source>
</evidence>
<reference evidence="2 3" key="1">
    <citation type="submission" date="2014-10" db="EMBL/GenBank/DDBJ databases">
        <title>Pedobacter Kyungheensis.</title>
        <authorList>
            <person name="Anderson B.M."/>
            <person name="Newman J.D."/>
        </authorList>
    </citation>
    <scope>NUCLEOTIDE SEQUENCE [LARGE SCALE GENOMIC DNA]</scope>
    <source>
        <strain evidence="2 3">KACC 16221</strain>
    </source>
</reference>
<keyword evidence="1" id="KW-0472">Membrane</keyword>
<organism evidence="2 3">
    <name type="scientific">Pedobacter kyungheensis</name>
    <dbReference type="NCBI Taxonomy" id="1069985"/>
    <lineage>
        <taxon>Bacteria</taxon>
        <taxon>Pseudomonadati</taxon>
        <taxon>Bacteroidota</taxon>
        <taxon>Sphingobacteriia</taxon>
        <taxon>Sphingobacteriales</taxon>
        <taxon>Sphingobacteriaceae</taxon>
        <taxon>Pedobacter</taxon>
    </lineage>
</organism>
<comment type="caution">
    <text evidence="2">The sequence shown here is derived from an EMBL/GenBank/DDBJ whole genome shotgun (WGS) entry which is preliminary data.</text>
</comment>
<proteinExistence type="predicted"/>
<dbReference type="Proteomes" id="UP000031246">
    <property type="component" value="Unassembled WGS sequence"/>
</dbReference>
<dbReference type="RefSeq" id="WP_039479868.1">
    <property type="nucleotide sequence ID" value="NZ_JSYN01000027.1"/>
</dbReference>
<dbReference type="AlphaFoldDB" id="A0A0C1FIS4"/>
<keyword evidence="1" id="KW-1133">Transmembrane helix</keyword>
<sequence length="67" mass="7228">MAISTILASIPGIIEILVILVGIAILLAVANYGKNTSLGYFGSLLLAIFTTPLIAFFIILIFFKKDR</sequence>
<protein>
    <submittedName>
        <fullName evidence="2">Uncharacterized protein</fullName>
    </submittedName>
</protein>
<keyword evidence="1" id="KW-0812">Transmembrane</keyword>
<dbReference type="EMBL" id="JSYN01000027">
    <property type="protein sequence ID" value="KIA91683.1"/>
    <property type="molecule type" value="Genomic_DNA"/>
</dbReference>
<evidence type="ECO:0000256" key="1">
    <source>
        <dbReference type="SAM" id="Phobius"/>
    </source>
</evidence>
<gene>
    <name evidence="2" type="ORF">OC25_20180</name>
</gene>
<evidence type="ECO:0000313" key="3">
    <source>
        <dbReference type="Proteomes" id="UP000031246"/>
    </source>
</evidence>
<accession>A0A0C1FIS4</accession>
<feature type="transmembrane region" description="Helical" evidence="1">
    <location>
        <begin position="38"/>
        <end position="63"/>
    </location>
</feature>
<feature type="transmembrane region" description="Helical" evidence="1">
    <location>
        <begin position="12"/>
        <end position="32"/>
    </location>
</feature>